<keyword evidence="6" id="KW-0119">Carbohydrate metabolism</keyword>
<evidence type="ECO:0000256" key="4">
    <source>
        <dbReference type="ARBA" id="ARBA00022723"/>
    </source>
</evidence>
<comment type="subcellular location">
    <subcellularLocation>
        <location evidence="1">Cytoplasm</location>
    </subcellularLocation>
</comment>
<reference evidence="9 10" key="1">
    <citation type="submission" date="2021-03" db="EMBL/GenBank/DDBJ databases">
        <title>Sequencing the genomes of 1000 actinobacteria strains.</title>
        <authorList>
            <person name="Klenk H.-P."/>
        </authorList>
    </citation>
    <scope>NUCLEOTIDE SEQUENCE [LARGE SCALE GENOMIC DNA]</scope>
    <source>
        <strain evidence="9 10">DSM 41480</strain>
    </source>
</reference>
<comment type="similarity">
    <text evidence="2">Belongs to the GmhB family.</text>
</comment>
<dbReference type="InterPro" id="IPR006543">
    <property type="entry name" value="Histidinol-phos"/>
</dbReference>
<feature type="region of interest" description="Disordered" evidence="8">
    <location>
        <begin position="1"/>
        <end position="93"/>
    </location>
</feature>
<evidence type="ECO:0000256" key="3">
    <source>
        <dbReference type="ARBA" id="ARBA00022490"/>
    </source>
</evidence>
<dbReference type="NCBIfam" id="TIGR01656">
    <property type="entry name" value="Histidinol-ppas"/>
    <property type="match status" value="1"/>
</dbReference>
<evidence type="ECO:0000256" key="7">
    <source>
        <dbReference type="ARBA" id="ARBA00031828"/>
    </source>
</evidence>
<dbReference type="Gene3D" id="3.40.50.1000">
    <property type="entry name" value="HAD superfamily/HAD-like"/>
    <property type="match status" value="1"/>
</dbReference>
<feature type="compositionally biased region" description="Pro residues" evidence="8">
    <location>
        <begin position="78"/>
        <end position="89"/>
    </location>
</feature>
<sequence>MFTTSTPRTPPVPAGGPWLFPPGPPDPTAAPGPPDPTDAPGLLDLPGPPDPTAAPGGPGGPAPSRSQEPAPSRSPRLLTPPGPPRPPGGLPDAVLFDRDGTLIEDVPYNGDPRRVRLMPQARAAVDTVRSWGVPVAVVSNQSGVARGLLDHRRVRAVQGRVEELLGPFALWAVCPHGPGDGCACRKPAPGLIHAACRRLGADPRRVAVIGDIGSDVAAARAAGARGVLVPTALTRPQETAAAPEKAPDLLAAVRLLLPGGQGAR</sequence>
<dbReference type="SUPFAM" id="SSF56784">
    <property type="entry name" value="HAD-like"/>
    <property type="match status" value="1"/>
</dbReference>
<evidence type="ECO:0000256" key="5">
    <source>
        <dbReference type="ARBA" id="ARBA00022801"/>
    </source>
</evidence>
<dbReference type="EMBL" id="JAGIOH010000002">
    <property type="protein sequence ID" value="MBP2407086.1"/>
    <property type="molecule type" value="Genomic_DNA"/>
</dbReference>
<organism evidence="9 10">
    <name type="scientific">Streptomyces syringium</name>
    <dbReference type="NCBI Taxonomy" id="76729"/>
    <lineage>
        <taxon>Bacteria</taxon>
        <taxon>Bacillati</taxon>
        <taxon>Actinomycetota</taxon>
        <taxon>Actinomycetes</taxon>
        <taxon>Kitasatosporales</taxon>
        <taxon>Streptomycetaceae</taxon>
        <taxon>Streptomyces</taxon>
    </lineage>
</organism>
<evidence type="ECO:0000256" key="1">
    <source>
        <dbReference type="ARBA" id="ARBA00004496"/>
    </source>
</evidence>
<proteinExistence type="inferred from homology"/>
<protein>
    <recommendedName>
        <fullName evidence="7">D,D-heptose 1,7-bisphosphate phosphatase</fullName>
    </recommendedName>
</protein>
<keyword evidence="3" id="KW-0963">Cytoplasm</keyword>
<gene>
    <name evidence="9" type="ORF">JO379_006652</name>
</gene>
<dbReference type="NCBIfam" id="TIGR01662">
    <property type="entry name" value="HAD-SF-IIIA"/>
    <property type="match status" value="1"/>
</dbReference>
<evidence type="ECO:0000256" key="8">
    <source>
        <dbReference type="SAM" id="MobiDB-lite"/>
    </source>
</evidence>
<keyword evidence="4" id="KW-0479">Metal-binding</keyword>
<dbReference type="InterPro" id="IPR023214">
    <property type="entry name" value="HAD_sf"/>
</dbReference>
<evidence type="ECO:0000313" key="9">
    <source>
        <dbReference type="EMBL" id="MBP2407086.1"/>
    </source>
</evidence>
<dbReference type="PANTHER" id="PTHR42891:SF1">
    <property type="entry name" value="D-GLYCERO-BETA-D-MANNO-HEPTOSE-1,7-BISPHOSPHATE 7-PHOSPHATASE"/>
    <property type="match status" value="1"/>
</dbReference>
<dbReference type="RefSeq" id="WP_372449156.1">
    <property type="nucleotide sequence ID" value="NZ_JAGIOH010000002.1"/>
</dbReference>
<dbReference type="InterPro" id="IPR006549">
    <property type="entry name" value="HAD-SF_hydro_IIIA"/>
</dbReference>
<dbReference type="GeneID" id="91573389"/>
<dbReference type="PANTHER" id="PTHR42891">
    <property type="entry name" value="D-GLYCERO-BETA-D-MANNO-HEPTOSE-1,7-BISPHOSPHATE 7-PHOSPHATASE"/>
    <property type="match status" value="1"/>
</dbReference>
<dbReference type="InterPro" id="IPR036412">
    <property type="entry name" value="HAD-like_sf"/>
</dbReference>
<keyword evidence="10" id="KW-1185">Reference proteome</keyword>
<dbReference type="Pfam" id="PF13242">
    <property type="entry name" value="Hydrolase_like"/>
    <property type="match status" value="1"/>
</dbReference>
<feature type="compositionally biased region" description="Pro residues" evidence="8">
    <location>
        <begin position="8"/>
        <end position="37"/>
    </location>
</feature>
<keyword evidence="5" id="KW-0378">Hydrolase</keyword>
<evidence type="ECO:0000313" key="10">
    <source>
        <dbReference type="Proteomes" id="UP001519291"/>
    </source>
</evidence>
<name>A0ABS4YEA8_9ACTN</name>
<dbReference type="InterPro" id="IPR004446">
    <property type="entry name" value="Heptose_bisP_phosphatase"/>
</dbReference>
<accession>A0ABS4YEA8</accession>
<evidence type="ECO:0000256" key="2">
    <source>
        <dbReference type="ARBA" id="ARBA00005628"/>
    </source>
</evidence>
<evidence type="ECO:0000256" key="6">
    <source>
        <dbReference type="ARBA" id="ARBA00023277"/>
    </source>
</evidence>
<dbReference type="Proteomes" id="UP001519291">
    <property type="component" value="Unassembled WGS sequence"/>
</dbReference>
<comment type="caution">
    <text evidence="9">The sequence shown here is derived from an EMBL/GenBank/DDBJ whole genome shotgun (WGS) entry which is preliminary data.</text>
</comment>